<evidence type="ECO:0000256" key="16">
    <source>
        <dbReference type="ARBA" id="ARBA00034000"/>
    </source>
</evidence>
<evidence type="ECO:0000256" key="21">
    <source>
        <dbReference type="SAM" id="SignalP"/>
    </source>
</evidence>
<dbReference type="SUPFAM" id="SSF69189">
    <property type="entry name" value="Penicillin-binding protein associated domain"/>
    <property type="match status" value="1"/>
</dbReference>
<dbReference type="Pfam" id="PF00768">
    <property type="entry name" value="Peptidase_S11"/>
    <property type="match status" value="1"/>
</dbReference>
<keyword evidence="12" id="KW-0133">Cell shape</keyword>
<comment type="pathway">
    <text evidence="3">Cell wall biogenesis; peptidoglycan biosynthesis.</text>
</comment>
<proteinExistence type="inferred from homology"/>
<evidence type="ECO:0000256" key="7">
    <source>
        <dbReference type="ARBA" id="ARBA00022519"/>
    </source>
</evidence>
<accession>A0A9D1WDS8</accession>
<dbReference type="Pfam" id="PF07943">
    <property type="entry name" value="PBP5_C"/>
    <property type="match status" value="1"/>
</dbReference>
<dbReference type="EMBL" id="DXEV01000152">
    <property type="protein sequence ID" value="HIX57321.1"/>
    <property type="molecule type" value="Genomic_DNA"/>
</dbReference>
<keyword evidence="13" id="KW-0573">Peptidoglycan synthesis</keyword>
<keyword evidence="9" id="KW-0645">Protease</keyword>
<keyword evidence="8" id="KW-0121">Carboxypeptidase</keyword>
<evidence type="ECO:0000259" key="22">
    <source>
        <dbReference type="SMART" id="SM00936"/>
    </source>
</evidence>
<evidence type="ECO:0000256" key="11">
    <source>
        <dbReference type="ARBA" id="ARBA00022801"/>
    </source>
</evidence>
<feature type="active site" evidence="18">
    <location>
        <position position="167"/>
    </location>
</feature>
<name>A0A9D1WDS8_9GAMM</name>
<evidence type="ECO:0000256" key="17">
    <source>
        <dbReference type="ARBA" id="ARBA00060592"/>
    </source>
</evidence>
<evidence type="ECO:0000256" key="8">
    <source>
        <dbReference type="ARBA" id="ARBA00022645"/>
    </source>
</evidence>
<sequence>MNNKIKTLVGALGLTLWASCSSLSFAQAQSDSNIPDPFAAVRAQQQNGVTPPATTTPAPNVVAPIIIPEAPTFNAESWVLMDYATGQVLFEHEQHKRIWPASLTKMMTSYVIGMEIKAGRLDPEGYVTIPENAWSKNAEFSDSSKMFIEVGKKVKVSDLNKGIVIQSGNDACVALAVVLAGSEAGFVSVMNTYAKQLGLTNTHFSNVHGLFDEQNYSTAYDMALLGRALIRDLPDEYKLYSQKEFTFNGIKQLNRNKLLWDKSMNVDGIKTGHLSAVGYNLVASSQEGNMRLIATVIGAKSENDRAAFCKQMLGYGFRYFESYTPFEQGKTLLTREVRMGDSDVVNLAVNTPVSLMIPRGSQQSIKISYALNQGTFVAPIKSGDTLGVIEFKLNDKVLAKYPLVATNTINEGSFFSRMWDKIVMSISN</sequence>
<keyword evidence="15" id="KW-0961">Cell wall biogenesis/degradation</keyword>
<dbReference type="InterPro" id="IPR012338">
    <property type="entry name" value="Beta-lactam/transpept-like"/>
</dbReference>
<dbReference type="Gene3D" id="3.40.710.10">
    <property type="entry name" value="DD-peptidase/beta-lactamase superfamily"/>
    <property type="match status" value="1"/>
</dbReference>
<evidence type="ECO:0000256" key="14">
    <source>
        <dbReference type="ARBA" id="ARBA00023136"/>
    </source>
</evidence>
<comment type="catalytic activity">
    <reaction evidence="16">
        <text>Preferential cleavage: (Ac)2-L-Lys-D-Ala-|-D-Ala. Also transpeptidation of peptidyl-alanyl moieties that are N-acyl substituents of D-alanine.</text>
        <dbReference type="EC" id="3.4.16.4"/>
    </reaction>
</comment>
<evidence type="ECO:0000256" key="4">
    <source>
        <dbReference type="ARBA" id="ARBA00007164"/>
    </source>
</evidence>
<gene>
    <name evidence="23" type="ORF">H9850_07605</name>
</gene>
<dbReference type="PROSITE" id="PS51257">
    <property type="entry name" value="PROKAR_LIPOPROTEIN"/>
    <property type="match status" value="1"/>
</dbReference>
<dbReference type="SUPFAM" id="SSF56601">
    <property type="entry name" value="beta-lactamase/transpeptidase-like"/>
    <property type="match status" value="1"/>
</dbReference>
<dbReference type="InterPro" id="IPR001967">
    <property type="entry name" value="Peptidase_S11_N"/>
</dbReference>
<dbReference type="EC" id="3.4.16.4" evidence="5"/>
<dbReference type="AlphaFoldDB" id="A0A9D1WDS8"/>
<dbReference type="PANTHER" id="PTHR21581:SF6">
    <property type="entry name" value="TRAFFICKING PROTEIN PARTICLE COMPLEX SUBUNIT 12"/>
    <property type="match status" value="1"/>
</dbReference>
<dbReference type="GO" id="GO:0009252">
    <property type="term" value="P:peptidoglycan biosynthetic process"/>
    <property type="evidence" value="ECO:0007669"/>
    <property type="project" value="UniProtKB-KW"/>
</dbReference>
<evidence type="ECO:0000313" key="23">
    <source>
        <dbReference type="EMBL" id="HIX57321.1"/>
    </source>
</evidence>
<dbReference type="GO" id="GO:0008360">
    <property type="term" value="P:regulation of cell shape"/>
    <property type="evidence" value="ECO:0007669"/>
    <property type="project" value="UniProtKB-KW"/>
</dbReference>
<dbReference type="GO" id="GO:0006508">
    <property type="term" value="P:proteolysis"/>
    <property type="evidence" value="ECO:0007669"/>
    <property type="project" value="UniProtKB-KW"/>
</dbReference>
<dbReference type="Gene3D" id="2.60.410.10">
    <property type="entry name" value="D-Ala-D-Ala carboxypeptidase, C-terminal domain"/>
    <property type="match status" value="1"/>
</dbReference>
<reference evidence="23" key="1">
    <citation type="journal article" date="2021" name="PeerJ">
        <title>Extensive microbial diversity within the chicken gut microbiome revealed by metagenomics and culture.</title>
        <authorList>
            <person name="Gilroy R."/>
            <person name="Ravi A."/>
            <person name="Getino M."/>
            <person name="Pursley I."/>
            <person name="Horton D.L."/>
            <person name="Alikhan N.F."/>
            <person name="Baker D."/>
            <person name="Gharbi K."/>
            <person name="Hall N."/>
            <person name="Watson M."/>
            <person name="Adriaenssens E.M."/>
            <person name="Foster-Nyarko E."/>
            <person name="Jarju S."/>
            <person name="Secka A."/>
            <person name="Antonio M."/>
            <person name="Oren A."/>
            <person name="Chaudhuri R.R."/>
            <person name="La Ragione R."/>
            <person name="Hildebrand F."/>
            <person name="Pallen M.J."/>
        </authorList>
    </citation>
    <scope>NUCLEOTIDE SEQUENCE</scope>
    <source>
        <strain evidence="23">USASDec5-558</strain>
    </source>
</reference>
<dbReference type="InterPro" id="IPR015956">
    <property type="entry name" value="Peniciliin-bd_prot_C_sf"/>
</dbReference>
<dbReference type="Proteomes" id="UP000886829">
    <property type="component" value="Unassembled WGS sequence"/>
</dbReference>
<evidence type="ECO:0000256" key="9">
    <source>
        <dbReference type="ARBA" id="ARBA00022670"/>
    </source>
</evidence>
<evidence type="ECO:0000313" key="24">
    <source>
        <dbReference type="Proteomes" id="UP000886829"/>
    </source>
</evidence>
<evidence type="ECO:0000256" key="6">
    <source>
        <dbReference type="ARBA" id="ARBA00022475"/>
    </source>
</evidence>
<dbReference type="PRINTS" id="PR00725">
    <property type="entry name" value="DADACBPTASE1"/>
</dbReference>
<feature type="domain" description="Peptidase S11 D-Ala-D-Ala carboxypeptidase A C-terminal" evidence="22">
    <location>
        <begin position="320"/>
        <end position="411"/>
    </location>
</feature>
<evidence type="ECO:0000256" key="15">
    <source>
        <dbReference type="ARBA" id="ARBA00023316"/>
    </source>
</evidence>
<evidence type="ECO:0000256" key="12">
    <source>
        <dbReference type="ARBA" id="ARBA00022960"/>
    </source>
</evidence>
<evidence type="ECO:0000256" key="5">
    <source>
        <dbReference type="ARBA" id="ARBA00012448"/>
    </source>
</evidence>
<feature type="chain" id="PRO_5039170068" description="serine-type D-Ala-D-Ala carboxypeptidase" evidence="21">
    <location>
        <begin position="27"/>
        <end position="428"/>
    </location>
</feature>
<comment type="pathway">
    <text evidence="17">Glycan biosynthesis.</text>
</comment>
<keyword evidence="6" id="KW-1003">Cell membrane</keyword>
<dbReference type="GO" id="GO:0005886">
    <property type="term" value="C:plasma membrane"/>
    <property type="evidence" value="ECO:0007669"/>
    <property type="project" value="UniProtKB-SubCell"/>
</dbReference>
<comment type="subcellular location">
    <subcellularLocation>
        <location evidence="2">Cell inner membrane</location>
        <topology evidence="2">Peripheral membrane protein</topology>
    </subcellularLocation>
</comment>
<dbReference type="InterPro" id="IPR018044">
    <property type="entry name" value="Peptidase_S11"/>
</dbReference>
<evidence type="ECO:0000256" key="20">
    <source>
        <dbReference type="RuleBase" id="RU004016"/>
    </source>
</evidence>
<dbReference type="GO" id="GO:0071555">
    <property type="term" value="P:cell wall organization"/>
    <property type="evidence" value="ECO:0007669"/>
    <property type="project" value="UniProtKB-KW"/>
</dbReference>
<organism evidence="23 24">
    <name type="scientific">Candidatus Anaerobiospirillum pullistercoris</name>
    <dbReference type="NCBI Taxonomy" id="2838452"/>
    <lineage>
        <taxon>Bacteria</taxon>
        <taxon>Pseudomonadati</taxon>
        <taxon>Pseudomonadota</taxon>
        <taxon>Gammaproteobacteria</taxon>
        <taxon>Aeromonadales</taxon>
        <taxon>Succinivibrionaceae</taxon>
        <taxon>Anaerobiospirillum</taxon>
    </lineage>
</organism>
<comment type="function">
    <text evidence="1">Removes C-terminal D-alanyl residues from sugar-peptide cell wall precursors.</text>
</comment>
<dbReference type="SMART" id="SM00936">
    <property type="entry name" value="PBP5_C"/>
    <property type="match status" value="1"/>
</dbReference>
<feature type="binding site" evidence="19">
    <location>
        <position position="270"/>
    </location>
    <ligand>
        <name>substrate</name>
    </ligand>
</feature>
<comment type="caution">
    <text evidence="23">The sequence shown here is derived from an EMBL/GenBank/DDBJ whole genome shotgun (WGS) entry which is preliminary data.</text>
</comment>
<dbReference type="GO" id="GO:0008658">
    <property type="term" value="F:penicillin binding"/>
    <property type="evidence" value="ECO:0007669"/>
    <property type="project" value="UniProtKB-ARBA"/>
</dbReference>
<keyword evidence="14" id="KW-0472">Membrane</keyword>
<feature type="active site" description="Proton acceptor" evidence="18">
    <location>
        <position position="105"/>
    </location>
</feature>
<feature type="active site" description="Acyl-ester intermediate" evidence="18">
    <location>
        <position position="102"/>
    </location>
</feature>
<dbReference type="FunFam" id="3.40.710.10:FF:000001">
    <property type="entry name" value="D-alanyl-D-alanine serine-type carboxypeptidase"/>
    <property type="match status" value="1"/>
</dbReference>
<evidence type="ECO:0000256" key="2">
    <source>
        <dbReference type="ARBA" id="ARBA00004417"/>
    </source>
</evidence>
<keyword evidence="7" id="KW-0997">Cell inner membrane</keyword>
<comment type="similarity">
    <text evidence="4 20">Belongs to the peptidase S11 family.</text>
</comment>
<evidence type="ECO:0000256" key="1">
    <source>
        <dbReference type="ARBA" id="ARBA00003217"/>
    </source>
</evidence>
<evidence type="ECO:0000256" key="10">
    <source>
        <dbReference type="ARBA" id="ARBA00022729"/>
    </source>
</evidence>
<reference evidence="23" key="2">
    <citation type="submission" date="2021-04" db="EMBL/GenBank/DDBJ databases">
        <authorList>
            <person name="Gilroy R."/>
        </authorList>
    </citation>
    <scope>NUCLEOTIDE SEQUENCE</scope>
    <source>
        <strain evidence="23">USASDec5-558</strain>
    </source>
</reference>
<evidence type="ECO:0000256" key="18">
    <source>
        <dbReference type="PIRSR" id="PIRSR618044-1"/>
    </source>
</evidence>
<feature type="signal peptide" evidence="21">
    <location>
        <begin position="1"/>
        <end position="26"/>
    </location>
</feature>
<dbReference type="InterPro" id="IPR037167">
    <property type="entry name" value="Peptidase_S11_C_sf"/>
</dbReference>
<dbReference type="InterPro" id="IPR012907">
    <property type="entry name" value="Peptidase_S11_C"/>
</dbReference>
<evidence type="ECO:0000256" key="19">
    <source>
        <dbReference type="PIRSR" id="PIRSR618044-2"/>
    </source>
</evidence>
<keyword evidence="10 21" id="KW-0732">Signal</keyword>
<evidence type="ECO:0000256" key="13">
    <source>
        <dbReference type="ARBA" id="ARBA00022984"/>
    </source>
</evidence>
<protein>
    <recommendedName>
        <fullName evidence="5">serine-type D-Ala-D-Ala carboxypeptidase</fullName>
        <ecNumber evidence="5">3.4.16.4</ecNumber>
    </recommendedName>
</protein>
<keyword evidence="11 23" id="KW-0378">Hydrolase</keyword>
<evidence type="ECO:0000256" key="3">
    <source>
        <dbReference type="ARBA" id="ARBA00004752"/>
    </source>
</evidence>
<dbReference type="GO" id="GO:0009002">
    <property type="term" value="F:serine-type D-Ala-D-Ala carboxypeptidase activity"/>
    <property type="evidence" value="ECO:0007669"/>
    <property type="project" value="UniProtKB-EC"/>
</dbReference>
<dbReference type="PANTHER" id="PTHR21581">
    <property type="entry name" value="D-ALANYL-D-ALANINE CARBOXYPEPTIDASE"/>
    <property type="match status" value="1"/>
</dbReference>